<keyword evidence="1" id="KW-1133">Transmembrane helix</keyword>
<keyword evidence="1" id="KW-0472">Membrane</keyword>
<name>A0A5K1K768_9APHY</name>
<dbReference type="AlphaFoldDB" id="A0A5K1K768"/>
<accession>A0A5K1K768</accession>
<sequence length="191" mass="22255">MYCPQITFSDLSGGYETVRREYDAPPPPLEATDDVIPTASEGRLGAATLRTYEIMDDPNSMAVFVVKPSLPARIDNREYEASVMVSHRKLRTLFKNAIDWYLRSKGLDPNQPRFYRLAQIDQSNRSRANVQWRYMTFHLPDDFNTRAPLTRLLDRMDQNYIQRFWAFVTRQLFLTGLAFFALFVVLFLLLA</sequence>
<organism evidence="2">
    <name type="scientific">Ganoderma boninense</name>
    <dbReference type="NCBI Taxonomy" id="34458"/>
    <lineage>
        <taxon>Eukaryota</taxon>
        <taxon>Fungi</taxon>
        <taxon>Dikarya</taxon>
        <taxon>Basidiomycota</taxon>
        <taxon>Agaricomycotina</taxon>
        <taxon>Agaricomycetes</taxon>
        <taxon>Polyporales</taxon>
        <taxon>Polyporaceae</taxon>
        <taxon>Ganoderma</taxon>
    </lineage>
</organism>
<gene>
    <name evidence="2" type="primary">Q48BC6</name>
</gene>
<evidence type="ECO:0000313" key="2">
    <source>
        <dbReference type="EMBL" id="VWP01056.1"/>
    </source>
</evidence>
<keyword evidence="1" id="KW-0812">Transmembrane</keyword>
<dbReference type="EMBL" id="LR729070">
    <property type="protein sequence ID" value="VWP01056.1"/>
    <property type="molecule type" value="Genomic_DNA"/>
</dbReference>
<evidence type="ECO:0000256" key="1">
    <source>
        <dbReference type="SAM" id="Phobius"/>
    </source>
</evidence>
<proteinExistence type="predicted"/>
<protein>
    <submittedName>
        <fullName evidence="2">Type III effector HopAU1</fullName>
    </submittedName>
</protein>
<feature type="transmembrane region" description="Helical" evidence="1">
    <location>
        <begin position="172"/>
        <end position="190"/>
    </location>
</feature>
<reference evidence="2" key="1">
    <citation type="submission" date="2019-10" db="EMBL/GenBank/DDBJ databases">
        <authorList>
            <person name="Nor Muhammad N."/>
        </authorList>
    </citation>
    <scope>NUCLEOTIDE SEQUENCE</scope>
</reference>